<gene>
    <name evidence="1" type="ORF">I8J31_09795</name>
</gene>
<keyword evidence="2" id="KW-1185">Reference proteome</keyword>
<evidence type="ECO:0000313" key="1">
    <source>
        <dbReference type="EMBL" id="MBJ7537963.1"/>
    </source>
</evidence>
<proteinExistence type="predicted"/>
<dbReference type="RefSeq" id="WP_199468274.1">
    <property type="nucleotide sequence ID" value="NZ_JAEMNX010000009.1"/>
</dbReference>
<accession>A0A934JQJ3</accession>
<name>A0A934JQJ3_9GAMM</name>
<protein>
    <submittedName>
        <fullName evidence="1">Uncharacterized protein</fullName>
    </submittedName>
</protein>
<dbReference type="EMBL" id="JAEMNX010000009">
    <property type="protein sequence ID" value="MBJ7537963.1"/>
    <property type="molecule type" value="Genomic_DNA"/>
</dbReference>
<organism evidence="1 2">
    <name type="scientific">Marinomonas transparens</name>
    <dbReference type="NCBI Taxonomy" id="2795388"/>
    <lineage>
        <taxon>Bacteria</taxon>
        <taxon>Pseudomonadati</taxon>
        <taxon>Pseudomonadota</taxon>
        <taxon>Gammaproteobacteria</taxon>
        <taxon>Oceanospirillales</taxon>
        <taxon>Oceanospirillaceae</taxon>
        <taxon>Marinomonas</taxon>
    </lineage>
</organism>
<dbReference type="AlphaFoldDB" id="A0A934JQJ3"/>
<dbReference type="Proteomes" id="UP000628710">
    <property type="component" value="Unassembled WGS sequence"/>
</dbReference>
<evidence type="ECO:0000313" key="2">
    <source>
        <dbReference type="Proteomes" id="UP000628710"/>
    </source>
</evidence>
<comment type="caution">
    <text evidence="1">The sequence shown here is derived from an EMBL/GenBank/DDBJ whole genome shotgun (WGS) entry which is preliminary data.</text>
</comment>
<reference evidence="1" key="1">
    <citation type="submission" date="2020-12" db="EMBL/GenBank/DDBJ databases">
        <title>Marinomonas arctica sp. nov., a psychrotolerant bacterium isolated from the Arctic.</title>
        <authorList>
            <person name="Zhang Y."/>
        </authorList>
    </citation>
    <scope>NUCLEOTIDE SEQUENCE</scope>
    <source>
        <strain evidence="1">C1424</strain>
    </source>
</reference>
<sequence>METYKTKLIAEQMLGLTPEQIDELIDTGEDYDTPLQAAFGIDLATLNKIIQALVPLTPKIFHPKNHHLVHAFVRYQGEHSYIIASQDAPADNDT</sequence>